<evidence type="ECO:0000256" key="8">
    <source>
        <dbReference type="ARBA" id="ARBA00023136"/>
    </source>
</evidence>
<feature type="transmembrane region" description="Helical" evidence="13">
    <location>
        <begin position="574"/>
        <end position="591"/>
    </location>
</feature>
<feature type="transmembrane region" description="Helical" evidence="13">
    <location>
        <begin position="425"/>
        <end position="444"/>
    </location>
</feature>
<feature type="transmembrane region" description="Helical" evidence="13">
    <location>
        <begin position="489"/>
        <end position="509"/>
    </location>
</feature>
<feature type="coiled-coil region" evidence="11">
    <location>
        <begin position="325"/>
        <end position="359"/>
    </location>
</feature>
<evidence type="ECO:0000256" key="5">
    <source>
        <dbReference type="ARBA" id="ARBA00022989"/>
    </source>
</evidence>
<keyword evidence="7" id="KW-0238">DNA-binding</keyword>
<feature type="compositionally biased region" description="Polar residues" evidence="12">
    <location>
        <begin position="164"/>
        <end position="173"/>
    </location>
</feature>
<dbReference type="PANTHER" id="PTHR46062">
    <property type="entry name" value="STEROL REGULATORY ELEMENT-BINDING PROTEIN"/>
    <property type="match status" value="1"/>
</dbReference>
<feature type="region of interest" description="Disordered" evidence="12">
    <location>
        <begin position="162"/>
        <end position="195"/>
    </location>
</feature>
<proteinExistence type="predicted"/>
<dbReference type="PANTHER" id="PTHR46062:SF1">
    <property type="entry name" value="LP12374P"/>
    <property type="match status" value="1"/>
</dbReference>
<dbReference type="EMBL" id="CAJNOR010004085">
    <property type="protein sequence ID" value="CAF1473898.1"/>
    <property type="molecule type" value="Genomic_DNA"/>
</dbReference>
<keyword evidence="8 13" id="KW-0472">Membrane</keyword>
<evidence type="ECO:0000313" key="16">
    <source>
        <dbReference type="Proteomes" id="UP000663828"/>
    </source>
</evidence>
<name>A0A815R921_ADIRI</name>
<dbReference type="GO" id="GO:0005789">
    <property type="term" value="C:endoplasmic reticulum membrane"/>
    <property type="evidence" value="ECO:0007669"/>
    <property type="project" value="UniProtKB-SubCell"/>
</dbReference>
<keyword evidence="6" id="KW-0805">Transcription regulation</keyword>
<feature type="transmembrane region" description="Helical" evidence="13">
    <location>
        <begin position="651"/>
        <end position="674"/>
    </location>
</feature>
<dbReference type="InterPro" id="IPR011598">
    <property type="entry name" value="bHLH_dom"/>
</dbReference>
<evidence type="ECO:0000256" key="6">
    <source>
        <dbReference type="ARBA" id="ARBA00023015"/>
    </source>
</evidence>
<evidence type="ECO:0000256" key="12">
    <source>
        <dbReference type="SAM" id="MobiDB-lite"/>
    </source>
</evidence>
<feature type="domain" description="BHLH" evidence="14">
    <location>
        <begin position="285"/>
        <end position="335"/>
    </location>
</feature>
<dbReference type="GO" id="GO:0000981">
    <property type="term" value="F:DNA-binding transcription factor activity, RNA polymerase II-specific"/>
    <property type="evidence" value="ECO:0007669"/>
    <property type="project" value="TreeGrafter"/>
</dbReference>
<evidence type="ECO:0000256" key="2">
    <source>
        <dbReference type="ARBA" id="ARBA00004477"/>
    </source>
</evidence>
<evidence type="ECO:0000256" key="13">
    <source>
        <dbReference type="SAM" id="Phobius"/>
    </source>
</evidence>
<keyword evidence="3 13" id="KW-0812">Transmembrane</keyword>
<comment type="caution">
    <text evidence="15">The sequence shown here is derived from an EMBL/GenBank/DDBJ whole genome shotgun (WGS) entry which is preliminary data.</text>
</comment>
<dbReference type="Proteomes" id="UP000663828">
    <property type="component" value="Unassembled WGS sequence"/>
</dbReference>
<dbReference type="Gene3D" id="4.10.280.10">
    <property type="entry name" value="Helix-loop-helix DNA-binding domain"/>
    <property type="match status" value="1"/>
</dbReference>
<dbReference type="SMART" id="SM00353">
    <property type="entry name" value="HLH"/>
    <property type="match status" value="1"/>
</dbReference>
<evidence type="ECO:0000256" key="7">
    <source>
        <dbReference type="ARBA" id="ARBA00023125"/>
    </source>
</evidence>
<dbReference type="GO" id="GO:0046983">
    <property type="term" value="F:protein dimerization activity"/>
    <property type="evidence" value="ECO:0007669"/>
    <property type="project" value="InterPro"/>
</dbReference>
<evidence type="ECO:0000256" key="4">
    <source>
        <dbReference type="ARBA" id="ARBA00022824"/>
    </source>
</evidence>
<dbReference type="PROSITE" id="PS50888">
    <property type="entry name" value="BHLH"/>
    <property type="match status" value="1"/>
</dbReference>
<evidence type="ECO:0000256" key="1">
    <source>
        <dbReference type="ARBA" id="ARBA00004123"/>
    </source>
</evidence>
<comment type="subcellular location">
    <subcellularLocation>
        <location evidence="2">Endoplasmic reticulum membrane</location>
        <topology evidence="2">Multi-pass membrane protein</topology>
    </subcellularLocation>
    <subcellularLocation>
        <location evidence="1">Nucleus</location>
    </subcellularLocation>
</comment>
<reference evidence="15" key="1">
    <citation type="submission" date="2021-02" db="EMBL/GenBank/DDBJ databases">
        <authorList>
            <person name="Nowell W R."/>
        </authorList>
    </citation>
    <scope>NUCLEOTIDE SEQUENCE</scope>
</reference>
<evidence type="ECO:0000313" key="15">
    <source>
        <dbReference type="EMBL" id="CAF1473898.1"/>
    </source>
</evidence>
<organism evidence="15 16">
    <name type="scientific">Adineta ricciae</name>
    <name type="common">Rotifer</name>
    <dbReference type="NCBI Taxonomy" id="249248"/>
    <lineage>
        <taxon>Eukaryota</taxon>
        <taxon>Metazoa</taxon>
        <taxon>Spiralia</taxon>
        <taxon>Gnathifera</taxon>
        <taxon>Rotifera</taxon>
        <taxon>Eurotatoria</taxon>
        <taxon>Bdelloidea</taxon>
        <taxon>Adinetida</taxon>
        <taxon>Adinetidae</taxon>
        <taxon>Adineta</taxon>
    </lineage>
</organism>
<protein>
    <recommendedName>
        <fullName evidence="14">BHLH domain-containing protein</fullName>
    </recommendedName>
</protein>
<evidence type="ECO:0000256" key="9">
    <source>
        <dbReference type="ARBA" id="ARBA00023163"/>
    </source>
</evidence>
<evidence type="ECO:0000256" key="3">
    <source>
        <dbReference type="ARBA" id="ARBA00022692"/>
    </source>
</evidence>
<dbReference type="AlphaFoldDB" id="A0A815R921"/>
<feature type="region of interest" description="Disordered" evidence="12">
    <location>
        <begin position="242"/>
        <end position="295"/>
    </location>
</feature>
<keyword evidence="10" id="KW-0539">Nucleus</keyword>
<dbReference type="GO" id="GO:0005634">
    <property type="term" value="C:nucleus"/>
    <property type="evidence" value="ECO:0007669"/>
    <property type="project" value="UniProtKB-SubCell"/>
</dbReference>
<dbReference type="GO" id="GO:0000978">
    <property type="term" value="F:RNA polymerase II cis-regulatory region sequence-specific DNA binding"/>
    <property type="evidence" value="ECO:0007669"/>
    <property type="project" value="TreeGrafter"/>
</dbReference>
<keyword evidence="16" id="KW-1185">Reference proteome</keyword>
<gene>
    <name evidence="15" type="ORF">XAT740_LOCUS38144</name>
</gene>
<dbReference type="SUPFAM" id="SSF47459">
    <property type="entry name" value="HLH, helix-loop-helix DNA-binding domain"/>
    <property type="match status" value="1"/>
</dbReference>
<keyword evidence="11" id="KW-0175">Coiled coil</keyword>
<accession>A0A815R921</accession>
<feature type="compositionally biased region" description="Gly residues" evidence="12">
    <location>
        <begin position="273"/>
        <end position="282"/>
    </location>
</feature>
<feature type="compositionally biased region" description="Low complexity" evidence="12">
    <location>
        <begin position="242"/>
        <end position="253"/>
    </location>
</feature>
<dbReference type="Pfam" id="PF00010">
    <property type="entry name" value="HLH"/>
    <property type="match status" value="1"/>
</dbReference>
<feature type="compositionally biased region" description="Low complexity" evidence="12">
    <location>
        <begin position="386"/>
        <end position="404"/>
    </location>
</feature>
<sequence>MMSGNLFQFEEYQQQEQQHRQGNMTIDPTVVGDIKDYLTCDLKLSDTAFNDFFSEFDISTNDFQYFDPSTNTTTTYLQQPPIELPPPSYDATVLPTAPNKITQNSNVQTIEAPMEEYMSSGTLQTLIDQHQVQQSVVKYSSSPPPPSVPASSMLSVDISEYQRNKSTSGNKPTSSKRSRPSHPAHLPKLIKKPEPIPVTLDQFQALICSAPDTSTPNVGSFSSLLENSTIIGNNIPLKIVNQNSHMSNNNNSSDEGSRHDSPSNSHMATSTHGGFGNGTGGGRVRRKSSHNAIEKRYRSSINERILELKEIVADTDEKVQKSGVLRRTIEFIRQLQTTNRRLEEENNTLKIILKRLNLTNVDVSPANELSPPERNPSVKNPTTPPSSHSDSSESSFNSSDDAYSPVPKRQKRTTSKQGMVNGSRLVLCCFMLCVLITNPFNYLLNLIHASDSNDPAEMQSIIGSRTLQTANNNENLHSSTFLSTYWRQLVAWMLNLGICLVCLVKLFVYGEPIVPESEMHEYYVYKKKADQLMAENQLIEAKIYYRQCCEKLYVTIDNTLLYYLSSITWQMTRFCVNLIVLGRWLIFWSGWTKSIDTRDYNRELNDCLLQLWKIEYHSPSSSLALFNLFLSTINTSMNAGKKLDMRKHNEIYFLSALTLNKLSGIFSIFIPYVLKCFYIADMNDIWLADVERINEFLFEKQSIRIQQTNFLESIRLQYLEYLLYDNIHNQLLLQDDHQAHQQQQQPAVVIKNQQDLDLFSWWQHSLQVIRCISNDKSCIDDVTSSDVLRQNGETIYEMARARNLVDERYISIIETIHSILLVLNDDDDQSNSTRVSLLDQLGQSSRMILSMIENSIHNTTENEENLDMAIHTLLLDGILALRLRLLTSTMSSNEKQTPYLHDFQQELDIYRQLNRMMKLPKQRLYLFESIFRVSSGLNPIATQTLFERALKRVHSTKEEFPPNLDIIAALLLFCHFLPSTIYHYRTLLQQAANLSTPSTKKNNDLYRLRQQCLTLIRQPYLTL</sequence>
<evidence type="ECO:0000256" key="10">
    <source>
        <dbReference type="ARBA" id="ARBA00023242"/>
    </source>
</evidence>
<dbReference type="InterPro" id="IPR036638">
    <property type="entry name" value="HLH_DNA-bd_sf"/>
</dbReference>
<keyword evidence="5 13" id="KW-1133">Transmembrane helix</keyword>
<keyword evidence="9" id="KW-0804">Transcription</keyword>
<keyword evidence="4" id="KW-0256">Endoplasmic reticulum</keyword>
<feature type="region of interest" description="Disordered" evidence="12">
    <location>
        <begin position="363"/>
        <end position="416"/>
    </location>
</feature>
<evidence type="ECO:0000256" key="11">
    <source>
        <dbReference type="SAM" id="Coils"/>
    </source>
</evidence>
<feature type="compositionally biased region" description="Polar residues" evidence="12">
    <location>
        <begin position="262"/>
        <end position="272"/>
    </location>
</feature>
<evidence type="ECO:0000259" key="14">
    <source>
        <dbReference type="PROSITE" id="PS50888"/>
    </source>
</evidence>